<reference evidence="4" key="2">
    <citation type="submission" date="2022-06" db="UniProtKB">
        <authorList>
            <consortium name="EnsemblMetazoa"/>
        </authorList>
    </citation>
    <scope>IDENTIFICATION</scope>
    <source>
        <strain evidence="4">p50T (Dazao)</strain>
    </source>
</reference>
<organism evidence="4 5">
    <name type="scientific">Bombyx mori</name>
    <name type="common">Silk moth</name>
    <dbReference type="NCBI Taxonomy" id="7091"/>
    <lineage>
        <taxon>Eukaryota</taxon>
        <taxon>Metazoa</taxon>
        <taxon>Ecdysozoa</taxon>
        <taxon>Arthropoda</taxon>
        <taxon>Hexapoda</taxon>
        <taxon>Insecta</taxon>
        <taxon>Pterygota</taxon>
        <taxon>Neoptera</taxon>
        <taxon>Endopterygota</taxon>
        <taxon>Lepidoptera</taxon>
        <taxon>Glossata</taxon>
        <taxon>Ditrysia</taxon>
        <taxon>Bombycoidea</taxon>
        <taxon>Bombycidae</taxon>
        <taxon>Bombycinae</taxon>
        <taxon>Bombyx</taxon>
    </lineage>
</organism>
<dbReference type="Gene3D" id="3.40.50.720">
    <property type="entry name" value="NAD(P)-binding Rossmann-like Domain"/>
    <property type="match status" value="1"/>
</dbReference>
<evidence type="ECO:0000313" key="5">
    <source>
        <dbReference type="Proteomes" id="UP000005204"/>
    </source>
</evidence>
<proteinExistence type="inferred from homology"/>
<dbReference type="Pfam" id="PF00106">
    <property type="entry name" value="adh_short"/>
    <property type="match status" value="1"/>
</dbReference>
<dbReference type="InterPro" id="IPR036291">
    <property type="entry name" value="NAD(P)-bd_dom_sf"/>
</dbReference>
<dbReference type="PROSITE" id="PS00061">
    <property type="entry name" value="ADH_SHORT"/>
    <property type="match status" value="1"/>
</dbReference>
<evidence type="ECO:0008006" key="6">
    <source>
        <dbReference type="Google" id="ProtNLM"/>
    </source>
</evidence>
<comment type="similarity">
    <text evidence="1 3">Belongs to the short-chain dehydrogenases/reductases (SDR) family.</text>
</comment>
<accession>A0A8R2R566</accession>
<dbReference type="EnsemblMetazoa" id="XM_038016474.1">
    <property type="protein sequence ID" value="XP_037872402.1"/>
    <property type="gene ID" value="LOC101741066"/>
</dbReference>
<name>A0A8R2R566_BOMMO</name>
<evidence type="ECO:0000256" key="1">
    <source>
        <dbReference type="ARBA" id="ARBA00006484"/>
    </source>
</evidence>
<keyword evidence="5" id="KW-1185">Reference proteome</keyword>
<dbReference type="Proteomes" id="UP000005204">
    <property type="component" value="Unassembled WGS sequence"/>
</dbReference>
<dbReference type="GO" id="GO:0016616">
    <property type="term" value="F:oxidoreductase activity, acting on the CH-OH group of donors, NAD or NADP as acceptor"/>
    <property type="evidence" value="ECO:0007669"/>
    <property type="project" value="UniProtKB-ARBA"/>
</dbReference>
<dbReference type="PANTHER" id="PTHR43115:SF4">
    <property type="entry name" value="DEHYDROGENASE_REDUCTASE SDR FAMILY MEMBER 11"/>
    <property type="match status" value="1"/>
</dbReference>
<dbReference type="InterPro" id="IPR020904">
    <property type="entry name" value="Sc_DH/Rdtase_CS"/>
</dbReference>
<evidence type="ECO:0000313" key="4">
    <source>
        <dbReference type="EnsemblMetazoa" id="XP_037872402.1"/>
    </source>
</evidence>
<dbReference type="InterPro" id="IPR002347">
    <property type="entry name" value="SDR_fam"/>
</dbReference>
<dbReference type="PRINTS" id="PR00080">
    <property type="entry name" value="SDRFAMILY"/>
</dbReference>
<keyword evidence="2" id="KW-0560">Oxidoreductase</keyword>
<dbReference type="SUPFAM" id="SSF51735">
    <property type="entry name" value="NAD(P)-binding Rossmann-fold domains"/>
    <property type="match status" value="1"/>
</dbReference>
<dbReference type="FunFam" id="3.40.50.720:FF:000047">
    <property type="entry name" value="NADP-dependent L-serine/L-allo-threonine dehydrogenase"/>
    <property type="match status" value="1"/>
</dbReference>
<evidence type="ECO:0000256" key="2">
    <source>
        <dbReference type="ARBA" id="ARBA00023002"/>
    </source>
</evidence>
<dbReference type="PRINTS" id="PR00081">
    <property type="entry name" value="GDHRDH"/>
</dbReference>
<reference evidence="5" key="1">
    <citation type="journal article" date="2008" name="Insect Biochem. Mol. Biol.">
        <title>The genome of a lepidopteran model insect, the silkworm Bombyx mori.</title>
        <authorList>
            <consortium name="International Silkworm Genome Consortium"/>
        </authorList>
    </citation>
    <scope>NUCLEOTIDE SEQUENCE [LARGE SCALE GENOMIC DNA]</scope>
    <source>
        <strain evidence="5">p50T</strain>
    </source>
</reference>
<sequence>MMAYQASRKAKSQMRSCMFCLHHHILMSMQRWQGKTAVISGASAGIGAAICVVLADAGMRVVGLARRPQLVDQLQSQVRGNGSIHSRRCDVSNSDDVAATFKWIDEQFGNIHALVNNAGIFPKGHITEIGDNILSEETLMSVVDINLKGPVMCARHAVASMKRASFDGHIININSIAGHYVPFADMFNVYPGTKHAITAFTETLANELAYFNSKIKITSLSPGLVDTDMAPRVDGELSFAALSPQDVAEAVLYVLSTPPHVNIKELTITPVSEKRL</sequence>
<dbReference type="PANTHER" id="PTHR43115">
    <property type="entry name" value="DEHYDROGENASE/REDUCTASE SDR FAMILY MEMBER 11"/>
    <property type="match status" value="1"/>
</dbReference>
<protein>
    <recommendedName>
        <fullName evidence="6">Farnesol dehydrogenase-like</fullName>
    </recommendedName>
</protein>
<dbReference type="AlphaFoldDB" id="A0A8R2R566"/>
<evidence type="ECO:0000256" key="3">
    <source>
        <dbReference type="RuleBase" id="RU000363"/>
    </source>
</evidence>